<accession>A0A5C7FIT2</accession>
<protein>
    <submittedName>
        <fullName evidence="3">Alpha/beta hydrolase</fullName>
    </submittedName>
</protein>
<keyword evidence="1 3" id="KW-0378">Hydrolase</keyword>
<proteinExistence type="predicted"/>
<sequence length="265" mass="31002">MQDLLHYTTHLTGKDDSEWMIFIHGAGGSSLTWKFQIEGFKPFYNLLLIDMRDHGYSKDLQPSYRVYDFDIIADDLIRTIDHTGVTRAHFIALSLGSIILQKLNALRPEMMKTMIMCGGVFKADWRISTFAHFGKFMSYFVPFRWIYDGFILIVMPRKNHKFSRVQYRKQSLKLAPGEFLKWLGLYKDFFSVVGKFYDRKLKTPSLLVNGDQDHVFLDAARRYNKKHQPLAELVVMEGRGHLCNLEDWRGFNKIVLSWLSQLSKA</sequence>
<organism evidence="3 4">
    <name type="scientific">Neolewinella aurantiaca</name>
    <dbReference type="NCBI Taxonomy" id="2602767"/>
    <lineage>
        <taxon>Bacteria</taxon>
        <taxon>Pseudomonadati</taxon>
        <taxon>Bacteroidota</taxon>
        <taxon>Saprospiria</taxon>
        <taxon>Saprospirales</taxon>
        <taxon>Lewinellaceae</taxon>
        <taxon>Neolewinella</taxon>
    </lineage>
</organism>
<dbReference type="GO" id="GO:0016020">
    <property type="term" value="C:membrane"/>
    <property type="evidence" value="ECO:0007669"/>
    <property type="project" value="TreeGrafter"/>
</dbReference>
<dbReference type="Gene3D" id="3.40.50.1820">
    <property type="entry name" value="alpha/beta hydrolase"/>
    <property type="match status" value="1"/>
</dbReference>
<dbReference type="SUPFAM" id="SSF53474">
    <property type="entry name" value="alpha/beta-Hydrolases"/>
    <property type="match status" value="1"/>
</dbReference>
<dbReference type="RefSeq" id="WP_147929112.1">
    <property type="nucleotide sequence ID" value="NZ_VOXD01000003.1"/>
</dbReference>
<dbReference type="Proteomes" id="UP000321907">
    <property type="component" value="Unassembled WGS sequence"/>
</dbReference>
<dbReference type="EMBL" id="VOXD01000003">
    <property type="protein sequence ID" value="TXF91092.1"/>
    <property type="molecule type" value="Genomic_DNA"/>
</dbReference>
<evidence type="ECO:0000256" key="1">
    <source>
        <dbReference type="ARBA" id="ARBA00022801"/>
    </source>
</evidence>
<dbReference type="GO" id="GO:0016787">
    <property type="term" value="F:hydrolase activity"/>
    <property type="evidence" value="ECO:0007669"/>
    <property type="project" value="UniProtKB-KW"/>
</dbReference>
<comment type="caution">
    <text evidence="3">The sequence shown here is derived from an EMBL/GenBank/DDBJ whole genome shotgun (WGS) entry which is preliminary data.</text>
</comment>
<dbReference type="Pfam" id="PF12697">
    <property type="entry name" value="Abhydrolase_6"/>
    <property type="match status" value="1"/>
</dbReference>
<dbReference type="OrthoDB" id="9776853at2"/>
<evidence type="ECO:0000313" key="3">
    <source>
        <dbReference type="EMBL" id="TXF91092.1"/>
    </source>
</evidence>
<dbReference type="InterPro" id="IPR029058">
    <property type="entry name" value="AB_hydrolase_fold"/>
</dbReference>
<name>A0A5C7FIT2_9BACT</name>
<dbReference type="PANTHER" id="PTHR43798">
    <property type="entry name" value="MONOACYLGLYCEROL LIPASE"/>
    <property type="match status" value="1"/>
</dbReference>
<evidence type="ECO:0000313" key="4">
    <source>
        <dbReference type="Proteomes" id="UP000321907"/>
    </source>
</evidence>
<dbReference type="InterPro" id="IPR000073">
    <property type="entry name" value="AB_hydrolase_1"/>
</dbReference>
<feature type="domain" description="AB hydrolase-1" evidence="2">
    <location>
        <begin position="21"/>
        <end position="252"/>
    </location>
</feature>
<gene>
    <name evidence="3" type="ORF">FUA23_02365</name>
</gene>
<dbReference type="AlphaFoldDB" id="A0A5C7FIT2"/>
<evidence type="ECO:0000259" key="2">
    <source>
        <dbReference type="Pfam" id="PF12697"/>
    </source>
</evidence>
<dbReference type="PANTHER" id="PTHR43798:SF31">
    <property type="entry name" value="AB HYDROLASE SUPERFAMILY PROTEIN YCLE"/>
    <property type="match status" value="1"/>
</dbReference>
<keyword evidence="4" id="KW-1185">Reference proteome</keyword>
<reference evidence="3 4" key="1">
    <citation type="submission" date="2019-08" db="EMBL/GenBank/DDBJ databases">
        <title>Lewinella sp. strain SSH13 Genome sequencing and assembly.</title>
        <authorList>
            <person name="Kim I."/>
        </authorList>
    </citation>
    <scope>NUCLEOTIDE SEQUENCE [LARGE SCALE GENOMIC DNA]</scope>
    <source>
        <strain evidence="3 4">SSH13</strain>
    </source>
</reference>
<dbReference type="InterPro" id="IPR050266">
    <property type="entry name" value="AB_hydrolase_sf"/>
</dbReference>